<dbReference type="EMBL" id="ANIK01000077">
    <property type="protein sequence ID" value="EMJ92820.1"/>
    <property type="molecule type" value="Genomic_DNA"/>
</dbReference>
<dbReference type="AlphaFoldDB" id="M6D2L7"/>
<dbReference type="PATRIC" id="fig|1218565.3.peg.3407"/>
<organism evidence="1 2">
    <name type="scientific">Leptospira alstonii serovar Sichuan str. 79601</name>
    <dbReference type="NCBI Taxonomy" id="1218565"/>
    <lineage>
        <taxon>Bacteria</taxon>
        <taxon>Pseudomonadati</taxon>
        <taxon>Spirochaetota</taxon>
        <taxon>Spirochaetia</taxon>
        <taxon>Leptospirales</taxon>
        <taxon>Leptospiraceae</taxon>
        <taxon>Leptospira</taxon>
    </lineage>
</organism>
<sequence length="37" mass="4084">MSSHIFFCELRYSESRCGNSCARDQSDANAAREAAEA</sequence>
<dbReference type="Proteomes" id="UP000011988">
    <property type="component" value="Unassembled WGS sequence"/>
</dbReference>
<proteinExistence type="predicted"/>
<evidence type="ECO:0000313" key="1">
    <source>
        <dbReference type="EMBL" id="EMJ92820.1"/>
    </source>
</evidence>
<protein>
    <submittedName>
        <fullName evidence="1">Uncharacterized protein</fullName>
    </submittedName>
</protein>
<reference evidence="1 2" key="1">
    <citation type="submission" date="2013-01" db="EMBL/GenBank/DDBJ databases">
        <authorList>
            <person name="Harkins D.M."/>
            <person name="Durkin A.S."/>
            <person name="Brinkac L.M."/>
            <person name="Haft D.H."/>
            <person name="Selengut J.D."/>
            <person name="Sanka R."/>
            <person name="DePew J."/>
            <person name="Purushe J."/>
            <person name="Galloway R.L."/>
            <person name="Vinetz J.M."/>
            <person name="Sutton G.G."/>
            <person name="Nierman W.C."/>
            <person name="Fouts D.E."/>
        </authorList>
    </citation>
    <scope>NUCLEOTIDE SEQUENCE [LARGE SCALE GENOMIC DNA]</scope>
    <source>
        <strain evidence="1 2">79601</strain>
    </source>
</reference>
<accession>M6D2L7</accession>
<evidence type="ECO:0000313" key="2">
    <source>
        <dbReference type="Proteomes" id="UP000011988"/>
    </source>
</evidence>
<gene>
    <name evidence="1" type="ORF">LEP1GSC194_3840</name>
</gene>
<comment type="caution">
    <text evidence="1">The sequence shown here is derived from an EMBL/GenBank/DDBJ whole genome shotgun (WGS) entry which is preliminary data.</text>
</comment>
<name>M6D2L7_9LEPT</name>